<evidence type="ECO:0000313" key="8">
    <source>
        <dbReference type="EMBL" id="KRT79584.1"/>
    </source>
</evidence>
<dbReference type="Proteomes" id="UP000051574">
    <property type="component" value="Unassembled WGS sequence"/>
</dbReference>
<dbReference type="Gene3D" id="3.40.30.10">
    <property type="entry name" value="Glutaredoxin"/>
    <property type="match status" value="1"/>
</dbReference>
<evidence type="ECO:0000259" key="6">
    <source>
        <dbReference type="PROSITE" id="PS50404"/>
    </source>
</evidence>
<feature type="domain" description="GST C-terminal" evidence="7">
    <location>
        <begin position="89"/>
        <end position="223"/>
    </location>
</feature>
<evidence type="ECO:0000256" key="3">
    <source>
        <dbReference type="ARBA" id="ARBA00022490"/>
    </source>
</evidence>
<dbReference type="InterPro" id="IPR040079">
    <property type="entry name" value="Glutathione_S-Trfase"/>
</dbReference>
<evidence type="ECO:0000256" key="5">
    <source>
        <dbReference type="ARBA" id="ARBA00047960"/>
    </source>
</evidence>
<dbReference type="PROSITE" id="PS50405">
    <property type="entry name" value="GST_CTER"/>
    <property type="match status" value="1"/>
</dbReference>
<dbReference type="EMBL" id="LJIG01022622">
    <property type="protein sequence ID" value="KRT79584.1"/>
    <property type="molecule type" value="Genomic_DNA"/>
</dbReference>
<reference evidence="8 9" key="1">
    <citation type="submission" date="2015-09" db="EMBL/GenBank/DDBJ databases">
        <title>Draft genome of the scarab beetle Oryctes borbonicus.</title>
        <authorList>
            <person name="Meyer J.M."/>
            <person name="Markov G.V."/>
            <person name="Baskaran P."/>
            <person name="Herrmann M."/>
            <person name="Sommer R.J."/>
            <person name="Roedelsperger C."/>
        </authorList>
    </citation>
    <scope>NUCLEOTIDE SEQUENCE [LARGE SCALE GENOMIC DNA]</scope>
    <source>
        <strain evidence="8">OB123</strain>
        <tissue evidence="8">Whole animal</tissue>
    </source>
</reference>
<dbReference type="Gene3D" id="1.20.1050.10">
    <property type="match status" value="1"/>
</dbReference>
<dbReference type="Pfam" id="PF02798">
    <property type="entry name" value="GST_N"/>
    <property type="match status" value="1"/>
</dbReference>
<feature type="non-terminal residue" evidence="8">
    <location>
        <position position="223"/>
    </location>
</feature>
<comment type="catalytic activity">
    <reaction evidence="5">
        <text>RX + glutathione = an S-substituted glutathione + a halide anion + H(+)</text>
        <dbReference type="Rhea" id="RHEA:16437"/>
        <dbReference type="ChEBI" id="CHEBI:15378"/>
        <dbReference type="ChEBI" id="CHEBI:16042"/>
        <dbReference type="ChEBI" id="CHEBI:17792"/>
        <dbReference type="ChEBI" id="CHEBI:57925"/>
        <dbReference type="ChEBI" id="CHEBI:90779"/>
        <dbReference type="EC" id="2.5.1.18"/>
    </reaction>
</comment>
<protein>
    <submittedName>
        <fullName evidence="8">Glutathione S-transferase</fullName>
    </submittedName>
</protein>
<dbReference type="SUPFAM" id="SSF47616">
    <property type="entry name" value="GST C-terminal domain-like"/>
    <property type="match status" value="1"/>
</dbReference>
<dbReference type="FunFam" id="3.40.30.10:FF:000176">
    <property type="entry name" value="Glutathione S-transferase theta-1"/>
    <property type="match status" value="1"/>
</dbReference>
<dbReference type="CDD" id="cd03050">
    <property type="entry name" value="GST_N_Theta"/>
    <property type="match status" value="1"/>
</dbReference>
<dbReference type="PANTHER" id="PTHR43917:SF8">
    <property type="entry name" value="GH16740P-RELATED"/>
    <property type="match status" value="1"/>
</dbReference>
<comment type="subcellular location">
    <subcellularLocation>
        <location evidence="1">Cytoplasm</location>
    </subcellularLocation>
</comment>
<dbReference type="PROSITE" id="PS50404">
    <property type="entry name" value="GST_NTER"/>
    <property type="match status" value="1"/>
</dbReference>
<dbReference type="InterPro" id="IPR040077">
    <property type="entry name" value="GST_C_Theta"/>
</dbReference>
<dbReference type="CDD" id="cd03183">
    <property type="entry name" value="GST_C_Theta"/>
    <property type="match status" value="1"/>
</dbReference>
<keyword evidence="4 8" id="KW-0808">Transferase</keyword>
<dbReference type="SUPFAM" id="SSF52833">
    <property type="entry name" value="Thioredoxin-like"/>
    <property type="match status" value="1"/>
</dbReference>
<sequence length="223" mass="26105">MASLKLYYDLMSQPSRSLFILLKHYNIPFQPVLTSIGKGENTTEEFRKISKFQKLPAVEDNGFPMTESIAILRYLARTQNLPESFYPKDAKEQFKVDEYLEWQHQNIRYFLSMYFFTKWLIPNRFKKPPNERAIASAEQQMIDCLNGFETVWLAKGPFLTGNDITAADLWAACEIEQPRICGYDPREGRPALKAWIERVKKNFNPTYDKAHGPLYKVEQMSKK</sequence>
<dbReference type="GO" id="GO:0004364">
    <property type="term" value="F:glutathione transferase activity"/>
    <property type="evidence" value="ECO:0007669"/>
    <property type="project" value="UniProtKB-EC"/>
</dbReference>
<gene>
    <name evidence="8" type="ORF">AMK59_6676</name>
</gene>
<dbReference type="InterPro" id="IPR051369">
    <property type="entry name" value="GST_Theta"/>
</dbReference>
<dbReference type="GO" id="GO:0005737">
    <property type="term" value="C:cytoplasm"/>
    <property type="evidence" value="ECO:0007669"/>
    <property type="project" value="UniProtKB-SubCell"/>
</dbReference>
<dbReference type="Pfam" id="PF00043">
    <property type="entry name" value="GST_C"/>
    <property type="match status" value="1"/>
</dbReference>
<proteinExistence type="inferred from homology"/>
<dbReference type="InterPro" id="IPR040075">
    <property type="entry name" value="GST_N_Theta"/>
</dbReference>
<comment type="similarity">
    <text evidence="2">Belongs to the GST superfamily. Theta family.</text>
</comment>
<dbReference type="SFLD" id="SFLDS00019">
    <property type="entry name" value="Glutathione_Transferase_(cytos"/>
    <property type="match status" value="1"/>
</dbReference>
<evidence type="ECO:0000259" key="7">
    <source>
        <dbReference type="PROSITE" id="PS50405"/>
    </source>
</evidence>
<name>A0A0T6AWI9_9SCAR</name>
<dbReference type="FunFam" id="1.20.1050.10:FF:000039">
    <property type="entry name" value="Glutathione S-transferase theta-1"/>
    <property type="match status" value="1"/>
</dbReference>
<dbReference type="InterPro" id="IPR004045">
    <property type="entry name" value="Glutathione_S-Trfase_N"/>
</dbReference>
<keyword evidence="3" id="KW-0963">Cytoplasm</keyword>
<dbReference type="InterPro" id="IPR036249">
    <property type="entry name" value="Thioredoxin-like_sf"/>
</dbReference>
<dbReference type="InterPro" id="IPR010987">
    <property type="entry name" value="Glutathione-S-Trfase_C-like"/>
</dbReference>
<feature type="domain" description="GST N-terminal" evidence="6">
    <location>
        <begin position="2"/>
        <end position="83"/>
    </location>
</feature>
<comment type="caution">
    <text evidence="8">The sequence shown here is derived from an EMBL/GenBank/DDBJ whole genome shotgun (WGS) entry which is preliminary data.</text>
</comment>
<accession>A0A0T6AWI9</accession>
<evidence type="ECO:0000313" key="9">
    <source>
        <dbReference type="Proteomes" id="UP000051574"/>
    </source>
</evidence>
<dbReference type="OrthoDB" id="422574at2759"/>
<organism evidence="8 9">
    <name type="scientific">Oryctes borbonicus</name>
    <dbReference type="NCBI Taxonomy" id="1629725"/>
    <lineage>
        <taxon>Eukaryota</taxon>
        <taxon>Metazoa</taxon>
        <taxon>Ecdysozoa</taxon>
        <taxon>Arthropoda</taxon>
        <taxon>Hexapoda</taxon>
        <taxon>Insecta</taxon>
        <taxon>Pterygota</taxon>
        <taxon>Neoptera</taxon>
        <taxon>Endopterygota</taxon>
        <taxon>Coleoptera</taxon>
        <taxon>Polyphaga</taxon>
        <taxon>Scarabaeiformia</taxon>
        <taxon>Scarabaeidae</taxon>
        <taxon>Dynastinae</taxon>
        <taxon>Oryctes</taxon>
    </lineage>
</organism>
<keyword evidence="9" id="KW-1185">Reference proteome</keyword>
<dbReference type="InterPro" id="IPR004046">
    <property type="entry name" value="GST_C"/>
</dbReference>
<dbReference type="GO" id="GO:0006749">
    <property type="term" value="P:glutathione metabolic process"/>
    <property type="evidence" value="ECO:0007669"/>
    <property type="project" value="TreeGrafter"/>
</dbReference>
<evidence type="ECO:0000256" key="4">
    <source>
        <dbReference type="ARBA" id="ARBA00022679"/>
    </source>
</evidence>
<evidence type="ECO:0000256" key="2">
    <source>
        <dbReference type="ARBA" id="ARBA00009899"/>
    </source>
</evidence>
<dbReference type="SFLD" id="SFLDG00358">
    <property type="entry name" value="Main_(cytGST)"/>
    <property type="match status" value="1"/>
</dbReference>
<dbReference type="AlphaFoldDB" id="A0A0T6AWI9"/>
<dbReference type="PANTHER" id="PTHR43917">
    <property type="match status" value="1"/>
</dbReference>
<evidence type="ECO:0000256" key="1">
    <source>
        <dbReference type="ARBA" id="ARBA00004496"/>
    </source>
</evidence>
<dbReference type="InterPro" id="IPR036282">
    <property type="entry name" value="Glutathione-S-Trfase_C_sf"/>
</dbReference>